<proteinExistence type="predicted"/>
<dbReference type="Proteomes" id="UP000229784">
    <property type="component" value="Unassembled WGS sequence"/>
</dbReference>
<accession>A0A2M6XU35</accession>
<gene>
    <name evidence="1" type="ORF">COT20_02260</name>
</gene>
<evidence type="ECO:0000313" key="1">
    <source>
        <dbReference type="EMBL" id="PIU14942.1"/>
    </source>
</evidence>
<dbReference type="AlphaFoldDB" id="A0A2M6XU35"/>
<organism evidence="1 2">
    <name type="scientific">bacterium (Candidatus Gribaldobacteria) CG08_land_8_20_14_0_20_39_15</name>
    <dbReference type="NCBI Taxonomy" id="2014273"/>
    <lineage>
        <taxon>Bacteria</taxon>
        <taxon>Candidatus Gribaldobacteria</taxon>
    </lineage>
</organism>
<reference evidence="2" key="1">
    <citation type="submission" date="2017-09" db="EMBL/GenBank/DDBJ databases">
        <title>Depth-based differentiation of microbial function through sediment-hosted aquifers and enrichment of novel symbionts in the deep terrestrial subsurface.</title>
        <authorList>
            <person name="Probst A.J."/>
            <person name="Ladd B."/>
            <person name="Jarett J.K."/>
            <person name="Geller-Mcgrath D.E."/>
            <person name="Sieber C.M.K."/>
            <person name="Emerson J.B."/>
            <person name="Anantharaman K."/>
            <person name="Thomas B.C."/>
            <person name="Malmstrom R."/>
            <person name="Stieglmeier M."/>
            <person name="Klingl A."/>
            <person name="Woyke T."/>
            <person name="Ryan C.M."/>
            <person name="Banfield J.F."/>
        </authorList>
    </citation>
    <scope>NUCLEOTIDE SEQUENCE [LARGE SCALE GENOMIC DNA]</scope>
</reference>
<comment type="caution">
    <text evidence="1">The sequence shown here is derived from an EMBL/GenBank/DDBJ whole genome shotgun (WGS) entry which is preliminary data.</text>
</comment>
<protein>
    <submittedName>
        <fullName evidence="1">Uncharacterized protein</fullName>
    </submittedName>
</protein>
<name>A0A2M6XU35_9BACT</name>
<evidence type="ECO:0000313" key="2">
    <source>
        <dbReference type="Proteomes" id="UP000229784"/>
    </source>
</evidence>
<sequence>MNTKEKLQAQINKIDNLKKLTFENTQKDIWIVETLQLLEAHFNARHVSNFDRIFNHGCVLTDDWNGQKEYLKELKKAEEFLHTITSTSECRIMKQSSSRYNALLKYLSQLWQELKDFIAKIISNLIKN</sequence>
<dbReference type="EMBL" id="PEXQ01000056">
    <property type="protein sequence ID" value="PIU14942.1"/>
    <property type="molecule type" value="Genomic_DNA"/>
</dbReference>